<keyword evidence="1" id="KW-0812">Transmembrane</keyword>
<feature type="chain" id="PRO_5046289332" evidence="2">
    <location>
        <begin position="29"/>
        <end position="307"/>
    </location>
</feature>
<feature type="transmembrane region" description="Helical" evidence="1">
    <location>
        <begin position="283"/>
        <end position="301"/>
    </location>
</feature>
<evidence type="ECO:0000313" key="5">
    <source>
        <dbReference type="Proteomes" id="UP001058290"/>
    </source>
</evidence>
<dbReference type="NCBIfam" id="TIGR04174">
    <property type="entry name" value="IPTL_CTERM"/>
    <property type="match status" value="1"/>
</dbReference>
<accession>A0ABY5ZX28</accession>
<evidence type="ECO:0000256" key="2">
    <source>
        <dbReference type="SAM" id="SignalP"/>
    </source>
</evidence>
<keyword evidence="1" id="KW-1133">Transmembrane helix</keyword>
<gene>
    <name evidence="4" type="ORF">N4T19_23175</name>
</gene>
<feature type="signal peptide" evidence="2">
    <location>
        <begin position="1"/>
        <end position="28"/>
    </location>
</feature>
<name>A0ABY5ZX28_9BURK</name>
<evidence type="ECO:0000256" key="1">
    <source>
        <dbReference type="SAM" id="Phobius"/>
    </source>
</evidence>
<protein>
    <submittedName>
        <fullName evidence="4">IPTL-CTERM sorting domain-containing protein</fullName>
    </submittedName>
</protein>
<evidence type="ECO:0000259" key="3">
    <source>
        <dbReference type="Pfam" id="PF18203"/>
    </source>
</evidence>
<reference evidence="4" key="1">
    <citation type="submission" date="2022-09" db="EMBL/GenBank/DDBJ databases">
        <title>Bacterial diversity in gut of crayfish and pufferfish.</title>
        <authorList>
            <person name="Huang Y."/>
        </authorList>
    </citation>
    <scope>NUCLEOTIDE SEQUENCE</scope>
    <source>
        <strain evidence="4">PR12</strain>
    </source>
</reference>
<dbReference type="Pfam" id="PF18203">
    <property type="entry name" value="IPTL-CTERM"/>
    <property type="match status" value="1"/>
</dbReference>
<keyword evidence="5" id="KW-1185">Reference proteome</keyword>
<dbReference type="InterPro" id="IPR026442">
    <property type="entry name" value="IPTL_CTERM"/>
</dbReference>
<dbReference type="Proteomes" id="UP001058290">
    <property type="component" value="Chromosome"/>
</dbReference>
<keyword evidence="1" id="KW-0472">Membrane</keyword>
<proteinExistence type="predicted"/>
<sequence>MTSLSTNRSLCNLAGSVLIGLFANSAFAQTCTPVTTSGTYNGVDVTVALTNTVQYGSPYTSCGVTTGANAIYAGTGPGNSKIVYSFSSPQTTARVLFSGANSGESASFSFDVGTPTVSVNASSCTPPITGATVTFPGSDDGADLQVTGSQPFNTLTIDVPVIDQSGSLLDLCAESIAVAPLTPQEINFTSTAPSPAIVGATYEVAATGGASGEPVVLAIDASASAVCSIAGNTVSLLAEGTCVINADQAGNATYEAAPQAQQSFSVTAAPVIPPQAATPVPTLGAWGLAILTSLFGGFAFMRQRRMS</sequence>
<organism evidence="4 5">
    <name type="scientific">Comamonas squillarum</name>
    <dbReference type="NCBI Taxonomy" id="2977320"/>
    <lineage>
        <taxon>Bacteria</taxon>
        <taxon>Pseudomonadati</taxon>
        <taxon>Pseudomonadota</taxon>
        <taxon>Betaproteobacteria</taxon>
        <taxon>Burkholderiales</taxon>
        <taxon>Comamonadaceae</taxon>
        <taxon>Comamonas</taxon>
    </lineage>
</organism>
<dbReference type="RefSeq" id="WP_260719113.1">
    <property type="nucleotide sequence ID" value="NZ_CP104377.1"/>
</dbReference>
<evidence type="ECO:0000313" key="4">
    <source>
        <dbReference type="EMBL" id="UXC18547.1"/>
    </source>
</evidence>
<keyword evidence="2" id="KW-0732">Signal</keyword>
<dbReference type="EMBL" id="CP104377">
    <property type="protein sequence ID" value="UXC18547.1"/>
    <property type="molecule type" value="Genomic_DNA"/>
</dbReference>
<feature type="domain" description="IPTL-CTERM protein sorting" evidence="3">
    <location>
        <begin position="278"/>
        <end position="305"/>
    </location>
</feature>